<dbReference type="PANTHER" id="PTHR20854">
    <property type="entry name" value="INOSITOL MONOPHOSPHATASE"/>
    <property type="match status" value="1"/>
</dbReference>
<dbReference type="RefSeq" id="WP_266280564.1">
    <property type="nucleotide sequence ID" value="NZ_JAPKNF010000001.1"/>
</dbReference>
<keyword evidence="3" id="KW-0460">Magnesium</keyword>
<keyword evidence="2" id="KW-0479">Metal-binding</keyword>
<dbReference type="EC" id="3.1.3.25" evidence="4"/>
<accession>A0ABU0M464</accession>
<dbReference type="PRINTS" id="PR00377">
    <property type="entry name" value="IMPHPHTASES"/>
</dbReference>
<sequence>MPDADAEKLRLADLALIAEAAAAAGRIALGFFGNQPRAWTKGADSPVTEADIASDRYLHETLLAARPGYGWLSEETADTPDRLTRERIFIVDPIDGTRGFMEGSLDWCVSVAVVAGGRPVAGVLAVPARGELFEATLGGGARLNGHPLRAIAPEAGAGLRFSGPMRHQRALAGAGLAMGERRVTPSLAYRLALVAAGRLDVATASPDARDWDLAAADLLVHEAGGTLHDAAGRPVRYNRPDPRHGALVATVPGLAEAAAGPVGRAEVEAERRRRS</sequence>
<dbReference type="InterPro" id="IPR000760">
    <property type="entry name" value="Inositol_monophosphatase-like"/>
</dbReference>
<dbReference type="Proteomes" id="UP001223743">
    <property type="component" value="Unassembled WGS sequence"/>
</dbReference>
<evidence type="ECO:0000256" key="3">
    <source>
        <dbReference type="ARBA" id="ARBA00022842"/>
    </source>
</evidence>
<evidence type="ECO:0000256" key="2">
    <source>
        <dbReference type="ARBA" id="ARBA00022723"/>
    </source>
</evidence>
<evidence type="ECO:0000256" key="1">
    <source>
        <dbReference type="ARBA" id="ARBA00009759"/>
    </source>
</evidence>
<dbReference type="EMBL" id="JAUSWJ010000001">
    <property type="protein sequence ID" value="MDQ0515744.1"/>
    <property type="molecule type" value="Genomic_DNA"/>
</dbReference>
<keyword evidence="4" id="KW-0378">Hydrolase</keyword>
<dbReference type="CDD" id="cd01638">
    <property type="entry name" value="CysQ"/>
    <property type="match status" value="1"/>
</dbReference>
<organism evidence="4 5">
    <name type="scientific">Kaistia geumhonensis</name>
    <dbReference type="NCBI Taxonomy" id="410839"/>
    <lineage>
        <taxon>Bacteria</taxon>
        <taxon>Pseudomonadati</taxon>
        <taxon>Pseudomonadota</taxon>
        <taxon>Alphaproteobacteria</taxon>
        <taxon>Hyphomicrobiales</taxon>
        <taxon>Kaistiaceae</taxon>
        <taxon>Kaistia</taxon>
    </lineage>
</organism>
<evidence type="ECO:0000313" key="5">
    <source>
        <dbReference type="Proteomes" id="UP001223743"/>
    </source>
</evidence>
<keyword evidence="5" id="KW-1185">Reference proteome</keyword>
<dbReference type="InterPro" id="IPR020550">
    <property type="entry name" value="Inositol_monophosphatase_CS"/>
</dbReference>
<dbReference type="Gene3D" id="3.40.190.80">
    <property type="match status" value="1"/>
</dbReference>
<dbReference type="PANTHER" id="PTHR20854:SF4">
    <property type="entry name" value="INOSITOL-1-MONOPHOSPHATASE-RELATED"/>
    <property type="match status" value="1"/>
</dbReference>
<dbReference type="Gene3D" id="3.30.540.10">
    <property type="entry name" value="Fructose-1,6-Bisphosphatase, subunit A, domain 1"/>
    <property type="match status" value="1"/>
</dbReference>
<gene>
    <name evidence="4" type="ORF">QO015_001357</name>
</gene>
<comment type="similarity">
    <text evidence="1">Belongs to the inositol monophosphatase superfamily.</text>
</comment>
<protein>
    <submittedName>
        <fullName evidence="4">Myo-inositol-1(Or 4)-monophosphatase</fullName>
        <ecNumber evidence="4">3.1.3.25</ecNumber>
    </submittedName>
</protein>
<dbReference type="SUPFAM" id="SSF56655">
    <property type="entry name" value="Carbohydrate phosphatase"/>
    <property type="match status" value="1"/>
</dbReference>
<comment type="caution">
    <text evidence="4">The sequence shown here is derived from an EMBL/GenBank/DDBJ whole genome shotgun (WGS) entry which is preliminary data.</text>
</comment>
<evidence type="ECO:0000313" key="4">
    <source>
        <dbReference type="EMBL" id="MDQ0515744.1"/>
    </source>
</evidence>
<proteinExistence type="inferred from homology"/>
<name>A0ABU0M464_9HYPH</name>
<dbReference type="GO" id="GO:0052834">
    <property type="term" value="F:inositol monophosphate phosphatase activity"/>
    <property type="evidence" value="ECO:0007669"/>
    <property type="project" value="UniProtKB-EC"/>
</dbReference>
<reference evidence="4 5" key="1">
    <citation type="submission" date="2023-07" db="EMBL/GenBank/DDBJ databases">
        <title>Genomic Encyclopedia of Type Strains, Phase IV (KMG-IV): sequencing the most valuable type-strain genomes for metagenomic binning, comparative biology and taxonomic classification.</title>
        <authorList>
            <person name="Goeker M."/>
        </authorList>
    </citation>
    <scope>NUCLEOTIDE SEQUENCE [LARGE SCALE GENOMIC DNA]</scope>
    <source>
        <strain evidence="4 5">B1-1</strain>
    </source>
</reference>
<dbReference type="Pfam" id="PF00459">
    <property type="entry name" value="Inositol_P"/>
    <property type="match status" value="1"/>
</dbReference>
<dbReference type="PROSITE" id="PS00630">
    <property type="entry name" value="IMP_2"/>
    <property type="match status" value="1"/>
</dbReference>